<gene>
    <name evidence="3" type="ORF">pdam_00020789</name>
</gene>
<feature type="region of interest" description="Disordered" evidence="1">
    <location>
        <begin position="1"/>
        <end position="34"/>
    </location>
</feature>
<dbReference type="AlphaFoldDB" id="A0A3M6UMZ5"/>
<sequence length="326" mass="37257">MPKHALGEHSGQWGRKRTNAPKTPQDTHKNKKGELAIQKKRDAVRCIRHRAQSSNIDRPFSFDPRVLPPFYSSLLLAWRGLNGSFATACNSLVFGSSCPLFCCPVADMSTKSCYLYLLSENMVPPHCVAKFSLMFGSLDWPSTWRSLTFFDLDRQVTDLCWKIAHGVLYTAQRLVSFGLSVPPSCFCGSPVESLEHLFFYCPLAQSVLSWLQSLLFSFSFMCPALLCRHVLFGFSSDELVVTPRVFVYLLNLCKYFIWHSRNDFRFRAVRPGAAAVIARVKSRLRFHLPIFFKRFQSARRRRFFHRQWGARGVVATVSDGHLSLVL</sequence>
<organism evidence="3 4">
    <name type="scientific">Pocillopora damicornis</name>
    <name type="common">Cauliflower coral</name>
    <name type="synonym">Millepora damicornis</name>
    <dbReference type="NCBI Taxonomy" id="46731"/>
    <lineage>
        <taxon>Eukaryota</taxon>
        <taxon>Metazoa</taxon>
        <taxon>Cnidaria</taxon>
        <taxon>Anthozoa</taxon>
        <taxon>Hexacorallia</taxon>
        <taxon>Scleractinia</taxon>
        <taxon>Astrocoeniina</taxon>
        <taxon>Pocilloporidae</taxon>
        <taxon>Pocillopora</taxon>
    </lineage>
</organism>
<dbReference type="OrthoDB" id="5985917at2759"/>
<name>A0A3M6UMZ5_POCDA</name>
<dbReference type="InterPro" id="IPR026960">
    <property type="entry name" value="RVT-Znf"/>
</dbReference>
<evidence type="ECO:0000313" key="4">
    <source>
        <dbReference type="Proteomes" id="UP000275408"/>
    </source>
</evidence>
<feature type="domain" description="Reverse transcriptase zinc-binding" evidence="2">
    <location>
        <begin position="155"/>
        <end position="206"/>
    </location>
</feature>
<evidence type="ECO:0000259" key="2">
    <source>
        <dbReference type="Pfam" id="PF13966"/>
    </source>
</evidence>
<proteinExistence type="predicted"/>
<evidence type="ECO:0000313" key="3">
    <source>
        <dbReference type="EMBL" id="RMX55002.1"/>
    </source>
</evidence>
<comment type="caution">
    <text evidence="3">The sequence shown here is derived from an EMBL/GenBank/DDBJ whole genome shotgun (WGS) entry which is preliminary data.</text>
</comment>
<evidence type="ECO:0000256" key="1">
    <source>
        <dbReference type="SAM" id="MobiDB-lite"/>
    </source>
</evidence>
<reference evidence="3 4" key="1">
    <citation type="journal article" date="2018" name="Sci. Rep.">
        <title>Comparative analysis of the Pocillopora damicornis genome highlights role of immune system in coral evolution.</title>
        <authorList>
            <person name="Cunning R."/>
            <person name="Bay R.A."/>
            <person name="Gillette P."/>
            <person name="Baker A.C."/>
            <person name="Traylor-Knowles N."/>
        </authorList>
    </citation>
    <scope>NUCLEOTIDE SEQUENCE [LARGE SCALE GENOMIC DNA]</scope>
    <source>
        <strain evidence="3">RSMAS</strain>
        <tissue evidence="3">Whole animal</tissue>
    </source>
</reference>
<feature type="compositionally biased region" description="Basic and acidic residues" evidence="1">
    <location>
        <begin position="25"/>
        <end position="34"/>
    </location>
</feature>
<dbReference type="Proteomes" id="UP000275408">
    <property type="component" value="Unassembled WGS sequence"/>
</dbReference>
<dbReference type="EMBL" id="RCHS01001140">
    <property type="protein sequence ID" value="RMX55002.1"/>
    <property type="molecule type" value="Genomic_DNA"/>
</dbReference>
<protein>
    <recommendedName>
        <fullName evidence="2">Reverse transcriptase zinc-binding domain-containing protein</fullName>
    </recommendedName>
</protein>
<accession>A0A3M6UMZ5</accession>
<keyword evidence="4" id="KW-1185">Reference proteome</keyword>
<dbReference type="Pfam" id="PF13966">
    <property type="entry name" value="zf-RVT"/>
    <property type="match status" value="1"/>
</dbReference>
<dbReference type="STRING" id="46731.A0A3M6UMZ5"/>